<dbReference type="AlphaFoldDB" id="A0A1M6YXM2"/>
<dbReference type="GO" id="GO:0005829">
    <property type="term" value="C:cytosol"/>
    <property type="evidence" value="ECO:0007669"/>
    <property type="project" value="TreeGrafter"/>
</dbReference>
<evidence type="ECO:0000313" key="11">
    <source>
        <dbReference type="EMBL" id="SHL22845.1"/>
    </source>
</evidence>
<evidence type="ECO:0000256" key="1">
    <source>
        <dbReference type="ARBA" id="ARBA00004496"/>
    </source>
</evidence>
<dbReference type="EMBL" id="FRAH01000081">
    <property type="protein sequence ID" value="SHL22845.1"/>
    <property type="molecule type" value="Genomic_DNA"/>
</dbReference>
<dbReference type="Proteomes" id="UP000183975">
    <property type="component" value="Unassembled WGS sequence"/>
</dbReference>
<protein>
    <recommendedName>
        <fullName evidence="2">Cell division protein ZapA</fullName>
    </recommendedName>
    <alternativeName>
        <fullName evidence="9">Z ring-associated protein ZapA</fullName>
    </alternativeName>
</protein>
<dbReference type="GO" id="GO:0000917">
    <property type="term" value="P:division septum assembly"/>
    <property type="evidence" value="ECO:0007669"/>
    <property type="project" value="UniProtKB-KW"/>
</dbReference>
<keyword evidence="3" id="KW-0963">Cytoplasm</keyword>
<evidence type="ECO:0000256" key="7">
    <source>
        <dbReference type="ARBA" id="ARBA00024910"/>
    </source>
</evidence>
<evidence type="ECO:0000256" key="8">
    <source>
        <dbReference type="ARBA" id="ARBA00026068"/>
    </source>
</evidence>
<dbReference type="GO" id="GO:0000921">
    <property type="term" value="P:septin ring assembly"/>
    <property type="evidence" value="ECO:0007669"/>
    <property type="project" value="TreeGrafter"/>
</dbReference>
<keyword evidence="4 11" id="KW-0132">Cell division</keyword>
<dbReference type="GO" id="GO:0043093">
    <property type="term" value="P:FtsZ-dependent cytokinesis"/>
    <property type="evidence" value="ECO:0007669"/>
    <property type="project" value="TreeGrafter"/>
</dbReference>
<keyword evidence="12" id="KW-1185">Reference proteome</keyword>
<evidence type="ECO:0000256" key="6">
    <source>
        <dbReference type="ARBA" id="ARBA00023306"/>
    </source>
</evidence>
<dbReference type="InterPro" id="IPR053712">
    <property type="entry name" value="Bac_CellDiv_Activator"/>
</dbReference>
<reference evidence="11 12" key="1">
    <citation type="submission" date="2016-11" db="EMBL/GenBank/DDBJ databases">
        <authorList>
            <person name="Jaros S."/>
            <person name="Januszkiewicz K."/>
            <person name="Wedrychowicz H."/>
        </authorList>
    </citation>
    <scope>NUCLEOTIDE SEQUENCE [LARGE SCALE GENOMIC DNA]</scope>
    <source>
        <strain evidence="11 12">DSM 14214</strain>
    </source>
</reference>
<evidence type="ECO:0000256" key="4">
    <source>
        <dbReference type="ARBA" id="ARBA00022618"/>
    </source>
</evidence>
<gene>
    <name evidence="11" type="ORF">SAMN02745138_03101</name>
</gene>
<keyword evidence="6" id="KW-0131">Cell cycle</keyword>
<evidence type="ECO:0000256" key="5">
    <source>
        <dbReference type="ARBA" id="ARBA00023210"/>
    </source>
</evidence>
<dbReference type="GO" id="GO:0032153">
    <property type="term" value="C:cell division site"/>
    <property type="evidence" value="ECO:0007669"/>
    <property type="project" value="TreeGrafter"/>
</dbReference>
<evidence type="ECO:0000256" key="10">
    <source>
        <dbReference type="SAM" id="MobiDB-lite"/>
    </source>
</evidence>
<dbReference type="SUPFAM" id="SSF102829">
    <property type="entry name" value="Cell division protein ZapA-like"/>
    <property type="match status" value="1"/>
</dbReference>
<evidence type="ECO:0000256" key="2">
    <source>
        <dbReference type="ARBA" id="ARBA00015195"/>
    </source>
</evidence>
<evidence type="ECO:0000256" key="9">
    <source>
        <dbReference type="ARBA" id="ARBA00033158"/>
    </source>
</evidence>
<dbReference type="InterPro" id="IPR036192">
    <property type="entry name" value="Cell_div_ZapA-like_sf"/>
</dbReference>
<dbReference type="Gene3D" id="6.10.250.790">
    <property type="match status" value="1"/>
</dbReference>
<sequence>MAVNNKVKITIDGKSFTLMGPETEEHMMQVAGYIDQKMTEIRKNSKAVAIDSSLAYILTSINVANDYFKEVKQHLEQEETMEELRLQVMSEKAKTAELQEQIEQLERDKRRLERKLQEYQAEEEAANEGLHTSKVRPRKR</sequence>
<name>A0A1M6YXM2_9FIRM</name>
<organism evidence="11 12">
    <name type="scientific">Anaerotignum lactatifermentans DSM 14214</name>
    <dbReference type="NCBI Taxonomy" id="1121323"/>
    <lineage>
        <taxon>Bacteria</taxon>
        <taxon>Bacillati</taxon>
        <taxon>Bacillota</taxon>
        <taxon>Clostridia</taxon>
        <taxon>Lachnospirales</taxon>
        <taxon>Anaerotignaceae</taxon>
        <taxon>Anaerotignum</taxon>
    </lineage>
</organism>
<accession>A0A1M6YXM2</accession>
<keyword evidence="5" id="KW-0717">Septation</keyword>
<dbReference type="GO" id="GO:0030428">
    <property type="term" value="C:cell septum"/>
    <property type="evidence" value="ECO:0007669"/>
    <property type="project" value="TreeGrafter"/>
</dbReference>
<evidence type="ECO:0000313" key="12">
    <source>
        <dbReference type="Proteomes" id="UP000183975"/>
    </source>
</evidence>
<comment type="subcellular location">
    <subcellularLocation>
        <location evidence="1">Cytoplasm</location>
    </subcellularLocation>
</comment>
<dbReference type="Pfam" id="PF05164">
    <property type="entry name" value="ZapA"/>
    <property type="match status" value="1"/>
</dbReference>
<proteinExistence type="predicted"/>
<dbReference type="PANTHER" id="PTHR34981">
    <property type="entry name" value="CELL DIVISION PROTEIN ZAPA"/>
    <property type="match status" value="1"/>
</dbReference>
<feature type="region of interest" description="Disordered" evidence="10">
    <location>
        <begin position="118"/>
        <end position="140"/>
    </location>
</feature>
<comment type="subunit">
    <text evidence="8">Homodimer. Interacts with FtsZ.</text>
</comment>
<dbReference type="InterPro" id="IPR007838">
    <property type="entry name" value="Cell_div_ZapA-like"/>
</dbReference>
<evidence type="ECO:0000256" key="3">
    <source>
        <dbReference type="ARBA" id="ARBA00022490"/>
    </source>
</evidence>
<dbReference type="PANTHER" id="PTHR34981:SF1">
    <property type="entry name" value="CELL DIVISION PROTEIN ZAPA"/>
    <property type="match status" value="1"/>
</dbReference>
<comment type="function">
    <text evidence="7">Activator of cell division through the inhibition of FtsZ GTPase activity, therefore promoting FtsZ assembly into bundles of protofilaments necessary for the formation of the division Z ring. It is recruited early at mid-cell but it is not essential for cell division.</text>
</comment>